<name>A0A060DBG7_9EUKA</name>
<keyword evidence="1" id="KW-0542">Nucleomorph</keyword>
<gene>
    <name evidence="1" type="ORF">M951_chr3150</name>
</gene>
<reference evidence="1 2" key="1">
    <citation type="journal article" date="2014" name="BMC Genomics">
        <title>Nucleomorph and plastid genome sequences of the chlorarachniophyte Lotharella oceanica: convergent reductive evolution and frequent recombination in nucleomorph-bearing algae.</title>
        <authorList>
            <person name="Tanifuji G."/>
            <person name="Onodera N.T."/>
            <person name="Brown M.W."/>
            <person name="Curtis B.A."/>
            <person name="Roger A.J."/>
            <person name="Ka-Shu Wong G."/>
            <person name="Melkonian M."/>
            <person name="Archibald J.M."/>
        </authorList>
    </citation>
    <scope>NUCLEOTIDE SEQUENCE [LARGE SCALE GENOMIC DNA]</scope>
    <source>
        <strain evidence="1 2">CCMP622</strain>
    </source>
</reference>
<geneLocation type="nucleomorph" evidence="1"/>
<dbReference type="Proteomes" id="UP000243670">
    <property type="component" value="Nucleomorph 3"/>
</dbReference>
<dbReference type="EMBL" id="CP006629">
    <property type="protein sequence ID" value="AIB10047.1"/>
    <property type="molecule type" value="Genomic_DNA"/>
</dbReference>
<accession>A0A060DBG7</accession>
<dbReference type="AlphaFoldDB" id="A0A060DBG7"/>
<evidence type="ECO:0000313" key="2">
    <source>
        <dbReference type="Proteomes" id="UP000243670"/>
    </source>
</evidence>
<protein>
    <submittedName>
        <fullName evidence="1">Uncharacterized protein</fullName>
    </submittedName>
</protein>
<sequence length="147" mass="18204">MLFSKKHKYILPLYLIKKSWYLEEKYCEYNYCQKKNTKSILNNNFYSNFLDKNLIFPISYKYKYIKKISNNLISRKSLYTGISIIKEIVKVKNMKKNIKIINLEKKIKNRYNYRDRINITYGLLKDYHKFRVKEYLFYNIIFLKKIN</sequence>
<proteinExistence type="predicted"/>
<organism evidence="1 2">
    <name type="scientific">Lotharella oceanica</name>
    <dbReference type="NCBI Taxonomy" id="641309"/>
    <lineage>
        <taxon>Eukaryota</taxon>
        <taxon>Sar</taxon>
        <taxon>Rhizaria</taxon>
        <taxon>Cercozoa</taxon>
        <taxon>Chlorarachniophyceae</taxon>
        <taxon>Lotharella</taxon>
    </lineage>
</organism>
<evidence type="ECO:0000313" key="1">
    <source>
        <dbReference type="EMBL" id="AIB10047.1"/>
    </source>
</evidence>